<feature type="domain" description="DUF6884" evidence="1">
    <location>
        <begin position="15"/>
        <end position="145"/>
    </location>
</feature>
<dbReference type="Proteomes" id="UP000715781">
    <property type="component" value="Unassembled WGS sequence"/>
</dbReference>
<reference evidence="2" key="1">
    <citation type="submission" date="2021-05" db="EMBL/GenBank/DDBJ databases">
        <authorList>
            <person name="Pietrasiak N."/>
            <person name="Ward R."/>
            <person name="Stajich J.E."/>
            <person name="Kurbessoian T."/>
        </authorList>
    </citation>
    <scope>NUCLEOTIDE SEQUENCE</scope>
    <source>
        <strain evidence="2">JT2-VF2</strain>
    </source>
</reference>
<reference evidence="2" key="2">
    <citation type="journal article" date="2022" name="Microbiol. Resour. Announc.">
        <title>Metagenome Sequencing to Explore Phylogenomics of Terrestrial Cyanobacteria.</title>
        <authorList>
            <person name="Ward R.D."/>
            <person name="Stajich J.E."/>
            <person name="Johansen J.R."/>
            <person name="Huntemann M."/>
            <person name="Clum A."/>
            <person name="Foster B."/>
            <person name="Foster B."/>
            <person name="Roux S."/>
            <person name="Palaniappan K."/>
            <person name="Varghese N."/>
            <person name="Mukherjee S."/>
            <person name="Reddy T.B.K."/>
            <person name="Daum C."/>
            <person name="Copeland A."/>
            <person name="Chen I.A."/>
            <person name="Ivanova N.N."/>
            <person name="Kyrpides N.C."/>
            <person name="Shapiro N."/>
            <person name="Eloe-Fadrosh E.A."/>
            <person name="Pietrasiak N."/>
        </authorList>
    </citation>
    <scope>NUCLEOTIDE SEQUENCE</scope>
    <source>
        <strain evidence="2">JT2-VF2</strain>
    </source>
</reference>
<evidence type="ECO:0000259" key="1">
    <source>
        <dbReference type="Pfam" id="PF21818"/>
    </source>
</evidence>
<accession>A0A951UDV3</accession>
<proteinExistence type="predicted"/>
<dbReference type="AlphaFoldDB" id="A0A951UDV3"/>
<comment type="caution">
    <text evidence="2">The sequence shown here is derived from an EMBL/GenBank/DDBJ whole genome shotgun (WGS) entry which is preliminary data.</text>
</comment>
<protein>
    <recommendedName>
        <fullName evidence="1">DUF6884 domain-containing protein</fullName>
    </recommendedName>
</protein>
<evidence type="ECO:0000313" key="2">
    <source>
        <dbReference type="EMBL" id="MBW4559548.1"/>
    </source>
</evidence>
<gene>
    <name evidence="2" type="ORF">KME32_00055</name>
</gene>
<dbReference type="Pfam" id="PF21818">
    <property type="entry name" value="DUF6884"/>
    <property type="match status" value="1"/>
</dbReference>
<organism evidence="2 3">
    <name type="scientific">Mojavia pulchra JT2-VF2</name>
    <dbReference type="NCBI Taxonomy" id="287848"/>
    <lineage>
        <taxon>Bacteria</taxon>
        <taxon>Bacillati</taxon>
        <taxon>Cyanobacteriota</taxon>
        <taxon>Cyanophyceae</taxon>
        <taxon>Nostocales</taxon>
        <taxon>Nostocaceae</taxon>
    </lineage>
</organism>
<evidence type="ECO:0000313" key="3">
    <source>
        <dbReference type="Proteomes" id="UP000715781"/>
    </source>
</evidence>
<dbReference type="InterPro" id="IPR049251">
    <property type="entry name" value="DUF6884"/>
</dbReference>
<dbReference type="EMBL" id="JAHHHN010000001">
    <property type="protein sequence ID" value="MBW4559548.1"/>
    <property type="molecule type" value="Genomic_DNA"/>
</dbReference>
<name>A0A951UDV3_9NOST</name>
<sequence>MVYIQKVHSEGRYLLIVACSQRKLSNEGLMPAIARYDGPIFHLLRRFLQQKPSNPPDTYILSAEFGLIFQDYPIPYYDRRMTKQRSQQLQPEVIDKLQHILNARLYPEICICVGRDYFKALEGYDTVIQSSSNVQIATGSLGKKLVKLHTWLYGKPSELNQNHSTNTLRGKACLRGVEVEMTPAQVLDAARQALTEGKGNPASYQSWYLLVDGQRVSPKWLVSYLTGLPVSSFHSSEARRMLVQLGVEVSCL</sequence>